<organism evidence="5 6">
    <name type="scientific">Parastrongyloides trichosuri</name>
    <name type="common">Possum-specific nematode worm</name>
    <dbReference type="NCBI Taxonomy" id="131310"/>
    <lineage>
        <taxon>Eukaryota</taxon>
        <taxon>Metazoa</taxon>
        <taxon>Ecdysozoa</taxon>
        <taxon>Nematoda</taxon>
        <taxon>Chromadorea</taxon>
        <taxon>Rhabditida</taxon>
        <taxon>Tylenchina</taxon>
        <taxon>Panagrolaimomorpha</taxon>
        <taxon>Strongyloidoidea</taxon>
        <taxon>Strongyloididae</taxon>
        <taxon>Parastrongyloides</taxon>
    </lineage>
</organism>
<keyword evidence="1" id="KW-0443">Lipid metabolism</keyword>
<name>A0A0N4Z3L1_PARTI</name>
<dbReference type="PANTHER" id="PTHR22603:SF93">
    <property type="entry name" value="RE24176P"/>
    <property type="match status" value="1"/>
</dbReference>
<dbReference type="Gene3D" id="3.30.200.20">
    <property type="entry name" value="Phosphorylase Kinase, domain 1"/>
    <property type="match status" value="1"/>
</dbReference>
<dbReference type="GO" id="GO:0006646">
    <property type="term" value="P:phosphatidylethanolamine biosynthetic process"/>
    <property type="evidence" value="ECO:0007669"/>
    <property type="project" value="TreeGrafter"/>
</dbReference>
<keyword evidence="1" id="KW-0444">Lipid biosynthesis</keyword>
<keyword evidence="5" id="KW-1185">Reference proteome</keyword>
<evidence type="ECO:0000313" key="5">
    <source>
        <dbReference type="Proteomes" id="UP000038045"/>
    </source>
</evidence>
<feature type="coiled-coil region" evidence="4">
    <location>
        <begin position="308"/>
        <end position="335"/>
    </location>
</feature>
<reference evidence="6" key="1">
    <citation type="submission" date="2017-02" db="UniProtKB">
        <authorList>
            <consortium name="WormBaseParasite"/>
        </authorList>
    </citation>
    <scope>IDENTIFICATION</scope>
</reference>
<evidence type="ECO:0000256" key="1">
    <source>
        <dbReference type="ARBA" id="ARBA00023209"/>
    </source>
</evidence>
<protein>
    <submittedName>
        <fullName evidence="6">Choline/ethanolamine kinase</fullName>
    </submittedName>
</protein>
<dbReference type="AlphaFoldDB" id="A0A0N4Z3L1"/>
<accession>A0A0N4Z3L1</accession>
<evidence type="ECO:0000256" key="3">
    <source>
        <dbReference type="ARBA" id="ARBA00038211"/>
    </source>
</evidence>
<dbReference type="GO" id="GO:0005737">
    <property type="term" value="C:cytoplasm"/>
    <property type="evidence" value="ECO:0007669"/>
    <property type="project" value="TreeGrafter"/>
</dbReference>
<keyword evidence="1" id="KW-0594">Phospholipid biosynthesis</keyword>
<dbReference type="SUPFAM" id="SSF56112">
    <property type="entry name" value="Protein kinase-like (PK-like)"/>
    <property type="match status" value="1"/>
</dbReference>
<dbReference type="WBParaSite" id="PTRK_0000150400.1">
    <property type="protein sequence ID" value="PTRK_0000150400.1"/>
    <property type="gene ID" value="PTRK_0000150400"/>
</dbReference>
<dbReference type="GO" id="GO:0004305">
    <property type="term" value="F:ethanolamine kinase activity"/>
    <property type="evidence" value="ECO:0007669"/>
    <property type="project" value="TreeGrafter"/>
</dbReference>
<keyword evidence="4" id="KW-0175">Coiled coil</keyword>
<dbReference type="STRING" id="131310.A0A0N4Z3L1"/>
<dbReference type="Gene3D" id="3.90.1200.10">
    <property type="match status" value="1"/>
</dbReference>
<dbReference type="Pfam" id="PF01633">
    <property type="entry name" value="Choline_kinase"/>
    <property type="match status" value="1"/>
</dbReference>
<dbReference type="Proteomes" id="UP000038045">
    <property type="component" value="Unplaced"/>
</dbReference>
<evidence type="ECO:0000256" key="2">
    <source>
        <dbReference type="ARBA" id="ARBA00023264"/>
    </source>
</evidence>
<keyword evidence="2" id="KW-1208">Phospholipid metabolism</keyword>
<evidence type="ECO:0000256" key="4">
    <source>
        <dbReference type="SAM" id="Coils"/>
    </source>
</evidence>
<dbReference type="GO" id="GO:0004103">
    <property type="term" value="F:choline kinase activity"/>
    <property type="evidence" value="ECO:0007669"/>
    <property type="project" value="TreeGrafter"/>
</dbReference>
<comment type="similarity">
    <text evidence="3">Belongs to the choline/ethanolamine kinase family.</text>
</comment>
<dbReference type="InterPro" id="IPR011009">
    <property type="entry name" value="Kinase-like_dom_sf"/>
</dbReference>
<sequence length="387" mass="44818">MRDLKTILTEDGNFSTNKISKEFIAETAKICSTYLTGEWSNVKDDDIVIESILGGNSNHVFKVSMISNKEKPVLLRIYGTNIIDEIFKDTLVFSILSEKKLGPKLLGYFPGGRLEEYIESRSLTTKELGYPSVIRLLAKKVANIHSLEVPLAKSANIFELIKNEIKTFKEVLGENHTFNVIPSKVSNRHCPSTINIKELEEEIQFLENMTKEYNSKIAFSHNDIFEGNIIVRKDAIIEKDQIISNNVDDSLIVIDFEYCCYNFIAFDLAQIFAETAITYDDDCECGYNIEEKDFLNDERLLIFINEYLNEKNKNNGEVEVDINKLQKEANKLMKETKTFVLIVHIFWGVWNIRQSFKSSIKNYDFMKHGLDRFVLYFNQKHQFLNEQ</sequence>
<evidence type="ECO:0000313" key="6">
    <source>
        <dbReference type="WBParaSite" id="PTRK_0000150400.1"/>
    </source>
</evidence>
<dbReference type="PANTHER" id="PTHR22603">
    <property type="entry name" value="CHOLINE/ETHANOALAMINE KINASE"/>
    <property type="match status" value="1"/>
</dbReference>
<proteinExistence type="inferred from homology"/>